<dbReference type="RefSeq" id="WP_080806189.1">
    <property type="nucleotide sequence ID" value="NZ_LT828552.1"/>
</dbReference>
<sequence length="60" mass="6797">MTTVQPQGENLRKAIAWISEQRKENADQSSVVLAENAAVRFDLAPDDSEFLLRFVSNMEE</sequence>
<accession>A0A1W1HA05</accession>
<proteinExistence type="predicted"/>
<protein>
    <submittedName>
        <fullName evidence="1">Uncharacterized protein</fullName>
    </submittedName>
</protein>
<dbReference type="EMBL" id="FWEV01000084">
    <property type="protein sequence ID" value="SLM29320.1"/>
    <property type="molecule type" value="Genomic_DNA"/>
</dbReference>
<evidence type="ECO:0000313" key="1">
    <source>
        <dbReference type="EMBL" id="SLM29320.1"/>
    </source>
</evidence>
<reference evidence="1 2" key="1">
    <citation type="submission" date="2017-03" db="EMBL/GenBank/DDBJ databases">
        <authorList>
            <person name="Afonso C.L."/>
            <person name="Miller P.J."/>
            <person name="Scott M.A."/>
            <person name="Spackman E."/>
            <person name="Goraichik I."/>
            <person name="Dimitrov K.M."/>
            <person name="Suarez D.L."/>
            <person name="Swayne D.E."/>
        </authorList>
    </citation>
    <scope>NUCLEOTIDE SEQUENCE [LARGE SCALE GENOMIC DNA]</scope>
    <source>
        <strain evidence="1">PRJEB14757</strain>
    </source>
</reference>
<dbReference type="STRING" id="1246637.MTBBW1_1740051"/>
<keyword evidence="2" id="KW-1185">Reference proteome</keyword>
<name>A0A1W1HA05_9BACT</name>
<dbReference type="OrthoDB" id="5422828at2"/>
<evidence type="ECO:0000313" key="2">
    <source>
        <dbReference type="Proteomes" id="UP000191931"/>
    </source>
</evidence>
<dbReference type="Proteomes" id="UP000191931">
    <property type="component" value="Unassembled WGS sequence"/>
</dbReference>
<dbReference type="AlphaFoldDB" id="A0A1W1HA05"/>
<gene>
    <name evidence="1" type="ORF">MTBBW1_1740051</name>
</gene>
<organism evidence="1 2">
    <name type="scientific">Desulfamplus magnetovallimortis</name>
    <dbReference type="NCBI Taxonomy" id="1246637"/>
    <lineage>
        <taxon>Bacteria</taxon>
        <taxon>Pseudomonadati</taxon>
        <taxon>Thermodesulfobacteriota</taxon>
        <taxon>Desulfobacteria</taxon>
        <taxon>Desulfobacterales</taxon>
        <taxon>Desulfobacteraceae</taxon>
        <taxon>Desulfamplus</taxon>
    </lineage>
</organism>